<organism evidence="1 2">
    <name type="scientific">Anaerobiospirillum thomasii</name>
    <dbReference type="NCBI Taxonomy" id="179995"/>
    <lineage>
        <taxon>Bacteria</taxon>
        <taxon>Pseudomonadati</taxon>
        <taxon>Pseudomonadota</taxon>
        <taxon>Gammaproteobacteria</taxon>
        <taxon>Aeromonadales</taxon>
        <taxon>Succinivibrionaceae</taxon>
        <taxon>Anaerobiospirillum</taxon>
    </lineage>
</organism>
<accession>A0A2X0V9W4</accession>
<reference evidence="1 2" key="1">
    <citation type="submission" date="2018-06" db="EMBL/GenBank/DDBJ databases">
        <authorList>
            <consortium name="Pathogen Informatics"/>
            <person name="Doyle S."/>
        </authorList>
    </citation>
    <scope>NUCLEOTIDE SEQUENCE [LARGE SCALE GENOMIC DNA]</scope>
    <source>
        <strain evidence="1 2">NCTC13093</strain>
    </source>
</reference>
<proteinExistence type="predicted"/>
<evidence type="ECO:0000313" key="2">
    <source>
        <dbReference type="Proteomes" id="UP000250086"/>
    </source>
</evidence>
<sequence length="521" mass="60176">MLSISTEKNKIIELSNTSLSSFVEQYIWGHRIHDEQTPEMIFLEFLCILLDNKDSPLSTKTGGLGYVSSKRLRMRELIFKNPYLDLIDSDNTLDNDGKWAYWSEKFCNNAKYFDPCHSGKILEQLKSNFEKIDGNTSSFKTFANLIYLLRTISFETGSSKRWTSNYVFPVGPNAVYADCNLEGEGDRRFFARTGELLYLMLSRSDKSEELGEKLTQAFLSDNNPLNKGLDLLQVTNDGGVMTLSDAMYLPDERCELFNQLADDWLAILNLKMPINDHIFFLCQLSALYFIEYILFKIKVVLGEQTDTNIVCEVVSTQNTKVRKLSADRFIQNNSLSSKALEKFIDTIQDDDVWKENLINYPDIASHNIELICKYFHLSNKTKKEYEEKTNLDDALNLLKENSTKLHKTHLGLVHSVYAKSIGLASNIRTNRTRYILSDQLLKTLIYANVKKRMVLHEFLDVLHKKYNIIIGQNEAQQYIDNKLCDADDFRYNLRVLEKRLDALGLLFRLSDSYAYVQNPFS</sequence>
<keyword evidence="2" id="KW-1185">Reference proteome</keyword>
<protein>
    <submittedName>
        <fullName evidence="1">Uncharacterized protein</fullName>
    </submittedName>
</protein>
<dbReference type="AlphaFoldDB" id="A0A2X0V9W4"/>
<name>A0A2X0V9W4_9GAMM</name>
<gene>
    <name evidence="1" type="ORF">NCTC13093_00973</name>
</gene>
<dbReference type="EMBL" id="UAPV01000001">
    <property type="protein sequence ID" value="SPT69595.1"/>
    <property type="molecule type" value="Genomic_DNA"/>
</dbReference>
<dbReference type="Proteomes" id="UP000250086">
    <property type="component" value="Unassembled WGS sequence"/>
</dbReference>
<evidence type="ECO:0000313" key="1">
    <source>
        <dbReference type="EMBL" id="SPT69595.1"/>
    </source>
</evidence>